<dbReference type="PRINTS" id="PR00081">
    <property type="entry name" value="GDHRDH"/>
</dbReference>
<comment type="similarity">
    <text evidence="1 3">Belongs to the short-chain dehydrogenases/reductases (SDR) family.</text>
</comment>
<dbReference type="InterPro" id="IPR020904">
    <property type="entry name" value="Sc_DH/Rdtase_CS"/>
</dbReference>
<dbReference type="GO" id="GO:0016491">
    <property type="term" value="F:oxidoreductase activity"/>
    <property type="evidence" value="ECO:0007669"/>
    <property type="project" value="UniProtKB-KW"/>
</dbReference>
<keyword evidence="2" id="KW-0560">Oxidoreductase</keyword>
<evidence type="ECO:0000256" key="2">
    <source>
        <dbReference type="ARBA" id="ARBA00023002"/>
    </source>
</evidence>
<dbReference type="AlphaFoldDB" id="A0A1M5HG66"/>
<gene>
    <name evidence="4" type="ORF">SAMN05444169_0802</name>
</gene>
<evidence type="ECO:0000313" key="5">
    <source>
        <dbReference type="Proteomes" id="UP000190675"/>
    </source>
</evidence>
<accession>A0A1M5HG66</accession>
<organism evidence="4 5">
    <name type="scientific">Bradyrhizobium erythrophlei</name>
    <dbReference type="NCBI Taxonomy" id="1437360"/>
    <lineage>
        <taxon>Bacteria</taxon>
        <taxon>Pseudomonadati</taxon>
        <taxon>Pseudomonadota</taxon>
        <taxon>Alphaproteobacteria</taxon>
        <taxon>Hyphomicrobiales</taxon>
        <taxon>Nitrobacteraceae</taxon>
        <taxon>Bradyrhizobium</taxon>
    </lineage>
</organism>
<dbReference type="Proteomes" id="UP000190675">
    <property type="component" value="Chromosome I"/>
</dbReference>
<dbReference type="PRINTS" id="PR00080">
    <property type="entry name" value="SDRFAMILY"/>
</dbReference>
<dbReference type="PANTHER" id="PTHR43391:SF82">
    <property type="entry name" value="OXIDOREDUCTASE SADH-RELATED"/>
    <property type="match status" value="1"/>
</dbReference>
<protein>
    <submittedName>
        <fullName evidence="4">Short-chain dehydrogenase</fullName>
    </submittedName>
</protein>
<sequence length="292" mass="31908">MPRKIFPTWSWPDDCDPWSRRRRDGCCQCIGRALALELAARGCDLALADRDEAGLQAVAAEIGKAGATKVSVHRVDVSEPGQIEAFAQNAVAAHGGLNILINNAGVALLGQFTEIDQAQMEWLMNINFWGVVRSTRAFMPHLSQRPEAHIVNLSSIFGIIAPPGQSAYAAAKFAVRGFSESLRHELATAKSPVKLSVVHPGGVATNIARNSRTGVGMTDNARRAQSIERFDAVAKTTPKAAALRIIEGIEKNQPRILICNDARFMDLLQRFRPATYWSVLQRRIEKAMNAGK</sequence>
<dbReference type="InterPro" id="IPR036291">
    <property type="entry name" value="NAD(P)-bd_dom_sf"/>
</dbReference>
<evidence type="ECO:0000256" key="3">
    <source>
        <dbReference type="RuleBase" id="RU000363"/>
    </source>
</evidence>
<dbReference type="SUPFAM" id="SSF51735">
    <property type="entry name" value="NAD(P)-binding Rossmann-fold domains"/>
    <property type="match status" value="1"/>
</dbReference>
<reference evidence="4 5" key="1">
    <citation type="submission" date="2016-11" db="EMBL/GenBank/DDBJ databases">
        <authorList>
            <person name="Jaros S."/>
            <person name="Januszkiewicz K."/>
            <person name="Wedrychowicz H."/>
        </authorList>
    </citation>
    <scope>NUCLEOTIDE SEQUENCE [LARGE SCALE GENOMIC DNA]</scope>
    <source>
        <strain evidence="4 5">GAS242</strain>
    </source>
</reference>
<dbReference type="PROSITE" id="PS00061">
    <property type="entry name" value="ADH_SHORT"/>
    <property type="match status" value="1"/>
</dbReference>
<dbReference type="InterPro" id="IPR002347">
    <property type="entry name" value="SDR_fam"/>
</dbReference>
<evidence type="ECO:0000313" key="4">
    <source>
        <dbReference type="EMBL" id="SHG14917.1"/>
    </source>
</evidence>
<proteinExistence type="inferred from homology"/>
<dbReference type="Gene3D" id="3.40.50.720">
    <property type="entry name" value="NAD(P)-binding Rossmann-like Domain"/>
    <property type="match status" value="1"/>
</dbReference>
<dbReference type="Pfam" id="PF00106">
    <property type="entry name" value="adh_short"/>
    <property type="match status" value="1"/>
</dbReference>
<evidence type="ECO:0000256" key="1">
    <source>
        <dbReference type="ARBA" id="ARBA00006484"/>
    </source>
</evidence>
<dbReference type="EMBL" id="LT670818">
    <property type="protein sequence ID" value="SHG14917.1"/>
    <property type="molecule type" value="Genomic_DNA"/>
</dbReference>
<dbReference type="PANTHER" id="PTHR43391">
    <property type="entry name" value="RETINOL DEHYDROGENASE-RELATED"/>
    <property type="match status" value="1"/>
</dbReference>
<name>A0A1M5HG66_9BRAD</name>